<reference evidence="1" key="1">
    <citation type="journal article" date="2014" name="Int. J. Syst. Evol. Microbiol.">
        <title>Complete genome sequence of Corynebacterium casei LMG S-19264T (=DSM 44701T), isolated from a smear-ripened cheese.</title>
        <authorList>
            <consortium name="US DOE Joint Genome Institute (JGI-PGF)"/>
            <person name="Walter F."/>
            <person name="Albersmeier A."/>
            <person name="Kalinowski J."/>
            <person name="Ruckert C."/>
        </authorList>
    </citation>
    <scope>NUCLEOTIDE SEQUENCE</scope>
    <source>
        <strain evidence="1">KCTC 23224</strain>
    </source>
</reference>
<name>A0A8J3CV18_9BACT</name>
<gene>
    <name evidence="1" type="ORF">GCM10008106_07840</name>
</gene>
<dbReference type="Proteomes" id="UP000642809">
    <property type="component" value="Unassembled WGS sequence"/>
</dbReference>
<dbReference type="RefSeq" id="WP_189579146.1">
    <property type="nucleotide sequence ID" value="NZ_BMYF01000003.1"/>
</dbReference>
<evidence type="ECO:0000313" key="2">
    <source>
        <dbReference type="Proteomes" id="UP000642809"/>
    </source>
</evidence>
<reference evidence="1" key="2">
    <citation type="submission" date="2020-09" db="EMBL/GenBank/DDBJ databases">
        <authorList>
            <person name="Sun Q."/>
            <person name="Kim S."/>
        </authorList>
    </citation>
    <scope>NUCLEOTIDE SEQUENCE</scope>
    <source>
        <strain evidence="1">KCTC 23224</strain>
    </source>
</reference>
<dbReference type="AlphaFoldDB" id="A0A8J3CV18"/>
<proteinExistence type="predicted"/>
<dbReference type="InterPro" id="IPR055679">
    <property type="entry name" value="DUF7255"/>
</dbReference>
<evidence type="ECO:0000313" key="1">
    <source>
        <dbReference type="EMBL" id="GHB29352.1"/>
    </source>
</evidence>
<dbReference type="Pfam" id="PF23913">
    <property type="entry name" value="DUF7255"/>
    <property type="match status" value="1"/>
</dbReference>
<keyword evidence="2" id="KW-1185">Reference proteome</keyword>
<dbReference type="EMBL" id="BMYF01000003">
    <property type="protein sequence ID" value="GHB29352.1"/>
    <property type="molecule type" value="Genomic_DNA"/>
</dbReference>
<sequence length="216" mass="25001">MSKHQLKITNLLSILQESDLDLEPSFSLEVNPAYIKGKGEELLKGIFDSLEGKGNIPILEKLRFDFKIQRYVFIYDDEVHFNRYRLHTLKTDLYDTFSFDWVESYKRLCRTYEKDCLKAGIQERIWNGPPIAQKVFGPSQDTGDLIGTGASGWKLTAYNDAQYDLISRLHGFKLVRLPQYENLMLGGSLKKVDDLLLQPKDAYKQALINWITRKVS</sequence>
<organism evidence="1 2">
    <name type="scientific">Mongoliitalea lutea</name>
    <dbReference type="NCBI Taxonomy" id="849756"/>
    <lineage>
        <taxon>Bacteria</taxon>
        <taxon>Pseudomonadati</taxon>
        <taxon>Bacteroidota</taxon>
        <taxon>Cytophagia</taxon>
        <taxon>Cytophagales</taxon>
        <taxon>Cyclobacteriaceae</taxon>
        <taxon>Mongoliitalea</taxon>
    </lineage>
</organism>
<comment type="caution">
    <text evidence="1">The sequence shown here is derived from an EMBL/GenBank/DDBJ whole genome shotgun (WGS) entry which is preliminary data.</text>
</comment>
<accession>A0A8J3CV18</accession>
<protein>
    <submittedName>
        <fullName evidence="1">Uncharacterized protein</fullName>
    </submittedName>
</protein>